<evidence type="ECO:0000313" key="1">
    <source>
        <dbReference type="EMBL" id="MFD2163509.1"/>
    </source>
</evidence>
<accession>A0ABW4ZPJ0</accession>
<dbReference type="RefSeq" id="WP_255900756.1">
    <property type="nucleotide sequence ID" value="NZ_JAFMZO010000002.1"/>
</dbReference>
<gene>
    <name evidence="1" type="ORF">ACFSJU_13960</name>
</gene>
<proteinExistence type="predicted"/>
<reference evidence="2" key="1">
    <citation type="journal article" date="2019" name="Int. J. Syst. Evol. Microbiol.">
        <title>The Global Catalogue of Microorganisms (GCM) 10K type strain sequencing project: providing services to taxonomists for standard genome sequencing and annotation.</title>
        <authorList>
            <consortium name="The Broad Institute Genomics Platform"/>
            <consortium name="The Broad Institute Genome Sequencing Center for Infectious Disease"/>
            <person name="Wu L."/>
            <person name="Ma J."/>
        </authorList>
    </citation>
    <scope>NUCLEOTIDE SEQUENCE [LARGE SCALE GENOMIC DNA]</scope>
    <source>
        <strain evidence="2">KCTC 42217</strain>
    </source>
</reference>
<protein>
    <submittedName>
        <fullName evidence="1">Uncharacterized protein</fullName>
    </submittedName>
</protein>
<keyword evidence="2" id="KW-1185">Reference proteome</keyword>
<sequence>MVEVFKTNVINHAQADVLIDQLRMAFVDYDVNFDLDDCDKILRVEYRAGYIDSQLIVDFLKTFGCIAEILPDEADLLAG</sequence>
<dbReference type="Proteomes" id="UP001597387">
    <property type="component" value="Unassembled WGS sequence"/>
</dbReference>
<comment type="caution">
    <text evidence="1">The sequence shown here is derived from an EMBL/GenBank/DDBJ whole genome shotgun (WGS) entry which is preliminary data.</text>
</comment>
<name>A0ABW4ZPJ0_9SPHI</name>
<dbReference type="EMBL" id="JBHUHZ010000002">
    <property type="protein sequence ID" value="MFD2163509.1"/>
    <property type="molecule type" value="Genomic_DNA"/>
</dbReference>
<evidence type="ECO:0000313" key="2">
    <source>
        <dbReference type="Proteomes" id="UP001597387"/>
    </source>
</evidence>
<organism evidence="1 2">
    <name type="scientific">Paradesertivirga mongoliensis</name>
    <dbReference type="NCBI Taxonomy" id="2100740"/>
    <lineage>
        <taxon>Bacteria</taxon>
        <taxon>Pseudomonadati</taxon>
        <taxon>Bacteroidota</taxon>
        <taxon>Sphingobacteriia</taxon>
        <taxon>Sphingobacteriales</taxon>
        <taxon>Sphingobacteriaceae</taxon>
        <taxon>Paradesertivirga</taxon>
    </lineage>
</organism>